<evidence type="ECO:0000256" key="6">
    <source>
        <dbReference type="ARBA" id="ARBA00023065"/>
    </source>
</evidence>
<dbReference type="InterPro" id="IPR044669">
    <property type="entry name" value="YneE/VCCN1/2-like"/>
</dbReference>
<accession>A0A5D0G7F4</accession>
<feature type="transmembrane region" description="Helical" evidence="9">
    <location>
        <begin position="49"/>
        <end position="68"/>
    </location>
</feature>
<evidence type="ECO:0000256" key="8">
    <source>
        <dbReference type="ARBA" id="ARBA00034708"/>
    </source>
</evidence>
<comment type="similarity">
    <text evidence="8">Belongs to the anion channel-forming bestrophin (TC 1.A.46) family.</text>
</comment>
<dbReference type="GO" id="GO:0005254">
    <property type="term" value="F:chloride channel activity"/>
    <property type="evidence" value="ECO:0007669"/>
    <property type="project" value="InterPro"/>
</dbReference>
<sequence>MYTKKIFSLPILARWTIRETLLFFIIALIPTILYEVFDLRWLQVPWTPIALIGTAVAFVVGFQNNAAYERIWEARKIWGGIVNTSKTWGMMVMTMVTNNEGEEISENDIKKEVKILTYRHIAWLTALRYAMRQARPWENFDNNKFDTKWKEGLHFPESKLSLEESLLAYLSENELKYVLSKTNKQTAILYLQSMHIKTLKEKKLLWEFSFIELENVLKEFFTLQGQSERIKNFPYPRQYSTIGYFFVWVFIVLIPFGVLPQFEDIGNLLIINYPLIGKCFIWATIPFAVIVSWVFHTMERIGRVGENPFEGTATDVPISTISRGIEIDLRQMLDENPEDIPLQFPEMQNTQM</sequence>
<dbReference type="Proteomes" id="UP000324550">
    <property type="component" value="Unassembled WGS sequence"/>
</dbReference>
<dbReference type="EMBL" id="VSFC01000045">
    <property type="protein sequence ID" value="TYA54611.1"/>
    <property type="molecule type" value="Genomic_DNA"/>
</dbReference>
<evidence type="ECO:0000256" key="1">
    <source>
        <dbReference type="ARBA" id="ARBA00004651"/>
    </source>
</evidence>
<dbReference type="AlphaFoldDB" id="A0A5D0G7F4"/>
<dbReference type="RefSeq" id="WP_148455378.1">
    <property type="nucleotide sequence ID" value="NZ_VSFC01000045.1"/>
</dbReference>
<reference evidence="10 11" key="1">
    <citation type="submission" date="2019-08" db="EMBL/GenBank/DDBJ databases">
        <title>Formosa sediminis sp. nov., isolated from marine sediment.</title>
        <authorList>
            <person name="Cao W.R."/>
        </authorList>
    </citation>
    <scope>NUCLEOTIDE SEQUENCE [LARGE SCALE GENOMIC DNA]</scope>
    <source>
        <strain evidence="10 11">1494</strain>
    </source>
</reference>
<feature type="transmembrane region" description="Helical" evidence="9">
    <location>
        <begin position="270"/>
        <end position="295"/>
    </location>
</feature>
<evidence type="ECO:0000256" key="5">
    <source>
        <dbReference type="ARBA" id="ARBA00022989"/>
    </source>
</evidence>
<evidence type="ECO:0000256" key="7">
    <source>
        <dbReference type="ARBA" id="ARBA00023136"/>
    </source>
</evidence>
<dbReference type="PANTHER" id="PTHR33281:SF19">
    <property type="entry name" value="VOLTAGE-DEPENDENT ANION CHANNEL-FORMING PROTEIN YNEE"/>
    <property type="match status" value="1"/>
</dbReference>
<evidence type="ECO:0000256" key="2">
    <source>
        <dbReference type="ARBA" id="ARBA00022448"/>
    </source>
</evidence>
<dbReference type="Pfam" id="PF25539">
    <property type="entry name" value="Bestrophin_2"/>
    <property type="match status" value="1"/>
</dbReference>
<comment type="caution">
    <text evidence="10">The sequence shown here is derived from an EMBL/GenBank/DDBJ whole genome shotgun (WGS) entry which is preliminary data.</text>
</comment>
<keyword evidence="7 9" id="KW-0472">Membrane</keyword>
<keyword evidence="2" id="KW-0813">Transport</keyword>
<evidence type="ECO:0000313" key="11">
    <source>
        <dbReference type="Proteomes" id="UP000324550"/>
    </source>
</evidence>
<dbReference type="OrthoDB" id="445589at2"/>
<evidence type="ECO:0008006" key="12">
    <source>
        <dbReference type="Google" id="ProtNLM"/>
    </source>
</evidence>
<keyword evidence="6" id="KW-0406">Ion transport</keyword>
<protein>
    <recommendedName>
        <fullName evidence="12">Multidrug transporter</fullName>
    </recommendedName>
</protein>
<keyword evidence="3" id="KW-1003">Cell membrane</keyword>
<comment type="subcellular location">
    <subcellularLocation>
        <location evidence="1">Cell membrane</location>
        <topology evidence="1">Multi-pass membrane protein</topology>
    </subcellularLocation>
</comment>
<name>A0A5D0G7F4_9FLAO</name>
<keyword evidence="11" id="KW-1185">Reference proteome</keyword>
<evidence type="ECO:0000313" key="10">
    <source>
        <dbReference type="EMBL" id="TYA54611.1"/>
    </source>
</evidence>
<keyword evidence="4 9" id="KW-0812">Transmembrane</keyword>
<feature type="transmembrane region" description="Helical" evidence="9">
    <location>
        <begin position="239"/>
        <end position="258"/>
    </location>
</feature>
<keyword evidence="5 9" id="KW-1133">Transmembrane helix</keyword>
<feature type="transmembrane region" description="Helical" evidence="9">
    <location>
        <begin position="21"/>
        <end position="37"/>
    </location>
</feature>
<evidence type="ECO:0000256" key="4">
    <source>
        <dbReference type="ARBA" id="ARBA00022692"/>
    </source>
</evidence>
<evidence type="ECO:0000256" key="9">
    <source>
        <dbReference type="SAM" id="Phobius"/>
    </source>
</evidence>
<organism evidence="10 11">
    <name type="scientific">Formosa maritima</name>
    <dbReference type="NCBI Taxonomy" id="2592046"/>
    <lineage>
        <taxon>Bacteria</taxon>
        <taxon>Pseudomonadati</taxon>
        <taxon>Bacteroidota</taxon>
        <taxon>Flavobacteriia</taxon>
        <taxon>Flavobacteriales</taxon>
        <taxon>Flavobacteriaceae</taxon>
        <taxon>Formosa</taxon>
    </lineage>
</organism>
<proteinExistence type="inferred from homology"/>
<dbReference type="GO" id="GO:0005886">
    <property type="term" value="C:plasma membrane"/>
    <property type="evidence" value="ECO:0007669"/>
    <property type="project" value="UniProtKB-SubCell"/>
</dbReference>
<dbReference type="PANTHER" id="PTHR33281">
    <property type="entry name" value="UPF0187 PROTEIN YNEE"/>
    <property type="match status" value="1"/>
</dbReference>
<evidence type="ECO:0000256" key="3">
    <source>
        <dbReference type="ARBA" id="ARBA00022475"/>
    </source>
</evidence>
<gene>
    <name evidence="10" type="ORF">FVF61_08695</name>
</gene>